<evidence type="ECO:0000313" key="2">
    <source>
        <dbReference type="Proteomes" id="UP001372526"/>
    </source>
</evidence>
<accession>A0ABU8FCZ9</accession>
<dbReference type="Proteomes" id="UP001372526">
    <property type="component" value="Unassembled WGS sequence"/>
</dbReference>
<proteinExistence type="predicted"/>
<organism evidence="1 2">
    <name type="scientific">Bacillus bruguierae</name>
    <dbReference type="NCBI Taxonomy" id="3127667"/>
    <lineage>
        <taxon>Bacteria</taxon>
        <taxon>Bacillati</taxon>
        <taxon>Bacillota</taxon>
        <taxon>Bacilli</taxon>
        <taxon>Bacillales</taxon>
        <taxon>Bacillaceae</taxon>
        <taxon>Bacillus</taxon>
    </lineage>
</organism>
<dbReference type="EMBL" id="JBAWSX010000002">
    <property type="protein sequence ID" value="MEI4800557.1"/>
    <property type="molecule type" value="Genomic_DNA"/>
</dbReference>
<evidence type="ECO:0000313" key="1">
    <source>
        <dbReference type="EMBL" id="MEI4800557.1"/>
    </source>
</evidence>
<protein>
    <submittedName>
        <fullName evidence="1">Uncharacterized protein</fullName>
    </submittedName>
</protein>
<comment type="caution">
    <text evidence="1">The sequence shown here is derived from an EMBL/GenBank/DDBJ whole genome shotgun (WGS) entry which is preliminary data.</text>
</comment>
<gene>
    <name evidence="1" type="ORF">WAZ07_04305</name>
</gene>
<keyword evidence="2" id="KW-1185">Reference proteome</keyword>
<sequence>MRKGTEKALFESKVVEMKLKNEINELHFRVKYERLIEQATRLNKAIERNDSTIKH</sequence>
<reference evidence="1 2" key="1">
    <citation type="submission" date="2024-01" db="EMBL/GenBank/DDBJ databases">
        <title>Seven novel Bacillus-like species.</title>
        <authorList>
            <person name="Liu G."/>
        </authorList>
    </citation>
    <scope>NUCLEOTIDE SEQUENCE [LARGE SCALE GENOMIC DNA]</scope>
    <source>
        <strain evidence="1 2">FJAT-51639</strain>
    </source>
</reference>
<name>A0ABU8FCZ9_9BACI</name>
<dbReference type="RefSeq" id="WP_336471469.1">
    <property type="nucleotide sequence ID" value="NZ_JBAWSX010000002.1"/>
</dbReference>